<comment type="caution">
    <text evidence="2">The sequence shown here is derived from an EMBL/GenBank/DDBJ whole genome shotgun (WGS) entry which is preliminary data.</text>
</comment>
<feature type="domain" description="PFL" evidence="1">
    <location>
        <begin position="1"/>
        <end position="123"/>
    </location>
</feature>
<name>A0A0R1QY28_9LACO</name>
<keyword evidence="3" id="KW-1185">Reference proteome</keyword>
<dbReference type="PROSITE" id="PS51554">
    <property type="entry name" value="PFL"/>
    <property type="match status" value="1"/>
</dbReference>
<dbReference type="Pfam" id="PF02901">
    <property type="entry name" value="PFL-like"/>
    <property type="match status" value="1"/>
</dbReference>
<dbReference type="AlphaFoldDB" id="A0A0R1QY28"/>
<dbReference type="SUPFAM" id="SSF51998">
    <property type="entry name" value="PFL-like glycyl radical enzymes"/>
    <property type="match status" value="1"/>
</dbReference>
<evidence type="ECO:0000259" key="1">
    <source>
        <dbReference type="PROSITE" id="PS51554"/>
    </source>
</evidence>
<evidence type="ECO:0000313" key="2">
    <source>
        <dbReference type="EMBL" id="KRL49606.1"/>
    </source>
</evidence>
<dbReference type="PATRIC" id="fig|1423769.4.peg.47"/>
<accession>A0A0R1QY28</accession>
<dbReference type="PANTHER" id="PTHR43641">
    <property type="entry name" value="FORMATE ACETYLTRANSFERASE 3-RELATED"/>
    <property type="match status" value="1"/>
</dbReference>
<dbReference type="GO" id="GO:0005829">
    <property type="term" value="C:cytosol"/>
    <property type="evidence" value="ECO:0007669"/>
    <property type="project" value="TreeGrafter"/>
</dbReference>
<evidence type="ECO:0000313" key="3">
    <source>
        <dbReference type="Proteomes" id="UP000051790"/>
    </source>
</evidence>
<sequence>MIIRRAQATAYILDHVKISIRDGELLVGNRTVRPRSGILSPEMDPYWIMDEIDTIDTRPQDQFVFTEADKATYRNVLLPYWQGRSMKDFINAKMTPEVKGALADRVIKLSRSNNRIMISLKQP</sequence>
<keyword evidence="2" id="KW-0808">Transferase</keyword>
<dbReference type="EMBL" id="AZEU01000074">
    <property type="protein sequence ID" value="KRL49606.1"/>
    <property type="molecule type" value="Genomic_DNA"/>
</dbReference>
<protein>
    <submittedName>
        <fullName evidence="2">Formate acetyltransferase 2</fullName>
    </submittedName>
</protein>
<reference evidence="2 3" key="1">
    <citation type="journal article" date="2015" name="Genome Announc.">
        <title>Expanding the biotechnology potential of lactobacilli through comparative genomics of 213 strains and associated genera.</title>
        <authorList>
            <person name="Sun Z."/>
            <person name="Harris H.M."/>
            <person name="McCann A."/>
            <person name="Guo C."/>
            <person name="Argimon S."/>
            <person name="Zhang W."/>
            <person name="Yang X."/>
            <person name="Jeffery I.B."/>
            <person name="Cooney J.C."/>
            <person name="Kagawa T.F."/>
            <person name="Liu W."/>
            <person name="Song Y."/>
            <person name="Salvetti E."/>
            <person name="Wrobel A."/>
            <person name="Rasinkangas P."/>
            <person name="Parkhill J."/>
            <person name="Rea M.C."/>
            <person name="O'Sullivan O."/>
            <person name="Ritari J."/>
            <person name="Douillard F.P."/>
            <person name="Paul Ross R."/>
            <person name="Yang R."/>
            <person name="Briner A.E."/>
            <person name="Felis G.E."/>
            <person name="de Vos W.M."/>
            <person name="Barrangou R."/>
            <person name="Klaenhammer T.R."/>
            <person name="Caufield P.W."/>
            <person name="Cui Y."/>
            <person name="Zhang H."/>
            <person name="O'Toole P.W."/>
        </authorList>
    </citation>
    <scope>NUCLEOTIDE SEQUENCE [LARGE SCALE GENOMIC DNA]</scope>
    <source>
        <strain evidence="2 3">DSM 13343</strain>
    </source>
</reference>
<dbReference type="GO" id="GO:0016740">
    <property type="term" value="F:transferase activity"/>
    <property type="evidence" value="ECO:0007669"/>
    <property type="project" value="UniProtKB-KW"/>
</dbReference>
<dbReference type="Gene3D" id="3.20.70.20">
    <property type="match status" value="1"/>
</dbReference>
<organism evidence="2 3">
    <name type="scientific">Lacticaseibacillus manihotivorans DSM 13343 = JCM 12514</name>
    <dbReference type="NCBI Taxonomy" id="1423769"/>
    <lineage>
        <taxon>Bacteria</taxon>
        <taxon>Bacillati</taxon>
        <taxon>Bacillota</taxon>
        <taxon>Bacilli</taxon>
        <taxon>Lactobacillales</taxon>
        <taxon>Lactobacillaceae</taxon>
        <taxon>Lacticaseibacillus</taxon>
    </lineage>
</organism>
<dbReference type="InterPro" id="IPR004184">
    <property type="entry name" value="PFL_dom"/>
</dbReference>
<dbReference type="InterPro" id="IPR051215">
    <property type="entry name" value="GRE"/>
</dbReference>
<dbReference type="Proteomes" id="UP000051790">
    <property type="component" value="Unassembled WGS sequence"/>
</dbReference>
<proteinExistence type="predicted"/>
<dbReference type="PANTHER" id="PTHR43641:SF3">
    <property type="entry name" value="DEHYDRATASE PFLD-RELATED"/>
    <property type="match status" value="1"/>
</dbReference>
<gene>
    <name evidence="2" type="ORF">FD01_GL000042</name>
</gene>